<dbReference type="GO" id="GO:0006574">
    <property type="term" value="P:L-valine catabolic process"/>
    <property type="evidence" value="ECO:0007669"/>
    <property type="project" value="TreeGrafter"/>
</dbReference>
<dbReference type="NCBIfam" id="NF004127">
    <property type="entry name" value="PRK05617.1"/>
    <property type="match status" value="1"/>
</dbReference>
<gene>
    <name evidence="5" type="ORF">JCM17845_13180</name>
</gene>
<dbReference type="InterPro" id="IPR029045">
    <property type="entry name" value="ClpP/crotonase-like_dom_sf"/>
</dbReference>
<dbReference type="InterPro" id="IPR045004">
    <property type="entry name" value="ECH_dom"/>
</dbReference>
<comment type="catalytic activity">
    <reaction evidence="1">
        <text>3-hydroxy-2-methylpropanoyl-CoA + H2O = 3-hydroxy-2-methylpropanoate + CoA + H(+)</text>
        <dbReference type="Rhea" id="RHEA:20888"/>
        <dbReference type="ChEBI" id="CHEBI:11805"/>
        <dbReference type="ChEBI" id="CHEBI:15377"/>
        <dbReference type="ChEBI" id="CHEBI:15378"/>
        <dbReference type="ChEBI" id="CHEBI:57287"/>
        <dbReference type="ChEBI" id="CHEBI:57340"/>
        <dbReference type="EC" id="3.1.2.4"/>
    </reaction>
</comment>
<keyword evidence="6" id="KW-1185">Reference proteome</keyword>
<dbReference type="PANTHER" id="PTHR43176">
    <property type="entry name" value="3-HYDROXYISOBUTYRYL-COA HYDROLASE-RELATED"/>
    <property type="match status" value="1"/>
</dbReference>
<evidence type="ECO:0000256" key="1">
    <source>
        <dbReference type="ARBA" id="ARBA00001709"/>
    </source>
</evidence>
<dbReference type="Pfam" id="PF16113">
    <property type="entry name" value="ECH_2"/>
    <property type="match status" value="1"/>
</dbReference>
<reference evidence="5 6" key="1">
    <citation type="submission" date="2019-09" db="EMBL/GenBank/DDBJ databases">
        <title>NBRP : Genome information of microbial organism related human and environment.</title>
        <authorList>
            <person name="Hattori M."/>
            <person name="Oshima K."/>
            <person name="Inaba H."/>
            <person name="Suda W."/>
            <person name="Sakamoto M."/>
            <person name="Iino T."/>
            <person name="Kitahara M."/>
            <person name="Oshida Y."/>
            <person name="Iida T."/>
            <person name="Kudo T."/>
            <person name="Itoh T."/>
            <person name="Ohkuma M."/>
        </authorList>
    </citation>
    <scope>NUCLEOTIDE SEQUENCE [LARGE SCALE GENOMIC DNA]</scope>
    <source>
        <strain evidence="5 6">Mie-1</strain>
    </source>
</reference>
<dbReference type="FunFam" id="3.90.226.10:FF:000026">
    <property type="entry name" value="3-hydroxyisobutyryl-CoA hydrolase, mitochondrial"/>
    <property type="match status" value="1"/>
</dbReference>
<dbReference type="EMBL" id="BKCM01000005">
    <property type="protein sequence ID" value="GER00695.1"/>
    <property type="molecule type" value="Genomic_DNA"/>
</dbReference>
<comment type="caution">
    <text evidence="5">The sequence shown here is derived from an EMBL/GenBank/DDBJ whole genome shotgun (WGS) entry which is preliminary data.</text>
</comment>
<dbReference type="Gene3D" id="3.90.226.10">
    <property type="entry name" value="2-enoyl-CoA Hydratase, Chain A, domain 1"/>
    <property type="match status" value="1"/>
</dbReference>
<sequence>MSDFTDVLFSQRGKIGFILLNRPRALNALTREMCVAVKNQLDLWTEDPGIDAVIIEGEGEKAFCAGGDVVKVAQSAKEGSDDCWQFFRDEYRMNSTIGHFPKPYIALLDGVTMGGGVGISAHGPYRVATEQTLFAMPETALGLIPDVGGSHILPRLPNHMGMYLALTGARLKAADMLHLGLATHYIPRGSLIDLKAKFAESQGPLGLAEVGVILDDAAQDPGTPTLAGRTQQISQHFSKDSVGAIIDSLAKDTSQWAQNSYKDLLAKSPISLELSFAAGRKGASLDLDGCLQMEYRVVNRILELDTDFFEGVRAILIDKDRNPTWSPARLADLDKTAIAAHFADLGGRELDLG</sequence>
<dbReference type="AlphaFoldDB" id="A0A5A7MZ15"/>
<evidence type="ECO:0000313" key="5">
    <source>
        <dbReference type="EMBL" id="GER00695.1"/>
    </source>
</evidence>
<proteinExistence type="predicted"/>
<evidence type="ECO:0000313" key="6">
    <source>
        <dbReference type="Proteomes" id="UP000325187"/>
    </source>
</evidence>
<evidence type="ECO:0000256" key="3">
    <source>
        <dbReference type="ARBA" id="ARBA00022801"/>
    </source>
</evidence>
<organism evidence="5 6">
    <name type="scientific">Iodidimonas gelatinilytica</name>
    <dbReference type="NCBI Taxonomy" id="1236966"/>
    <lineage>
        <taxon>Bacteria</taxon>
        <taxon>Pseudomonadati</taxon>
        <taxon>Pseudomonadota</taxon>
        <taxon>Alphaproteobacteria</taxon>
        <taxon>Iodidimonadales</taxon>
        <taxon>Iodidimonadaceae</taxon>
        <taxon>Iodidimonas</taxon>
    </lineage>
</organism>
<keyword evidence="3" id="KW-0378">Hydrolase</keyword>
<feature type="domain" description="Enoyl-CoA hydratase/isomerase" evidence="4">
    <location>
        <begin position="15"/>
        <end position="342"/>
    </location>
</feature>
<dbReference type="SUPFAM" id="SSF52096">
    <property type="entry name" value="ClpP/crotonase"/>
    <property type="match status" value="1"/>
</dbReference>
<dbReference type="InterPro" id="IPR032259">
    <property type="entry name" value="HIBYL-CoA-H"/>
</dbReference>
<dbReference type="PANTHER" id="PTHR43176:SF3">
    <property type="entry name" value="3-HYDROXYISOBUTYRYL-COA HYDROLASE, MITOCHONDRIAL"/>
    <property type="match status" value="1"/>
</dbReference>
<dbReference type="CDD" id="cd06558">
    <property type="entry name" value="crotonase-like"/>
    <property type="match status" value="1"/>
</dbReference>
<protein>
    <recommendedName>
        <fullName evidence="2">3-hydroxyisobutyryl-CoA hydrolase</fullName>
        <ecNumber evidence="2">3.1.2.4</ecNumber>
    </recommendedName>
</protein>
<name>A0A5A7MZ15_9PROT</name>
<dbReference type="Proteomes" id="UP000325187">
    <property type="component" value="Unassembled WGS sequence"/>
</dbReference>
<evidence type="ECO:0000259" key="4">
    <source>
        <dbReference type="Pfam" id="PF16113"/>
    </source>
</evidence>
<evidence type="ECO:0000256" key="2">
    <source>
        <dbReference type="ARBA" id="ARBA00011915"/>
    </source>
</evidence>
<accession>A0A5A7MZ15</accession>
<dbReference type="EC" id="3.1.2.4" evidence="2"/>
<dbReference type="GO" id="GO:0003860">
    <property type="term" value="F:3-hydroxyisobutyryl-CoA hydrolase activity"/>
    <property type="evidence" value="ECO:0007669"/>
    <property type="project" value="UniProtKB-EC"/>
</dbReference>